<organism evidence="4 5">
    <name type="scientific">Pomacea canaliculata</name>
    <name type="common">Golden apple snail</name>
    <dbReference type="NCBI Taxonomy" id="400727"/>
    <lineage>
        <taxon>Eukaryota</taxon>
        <taxon>Metazoa</taxon>
        <taxon>Spiralia</taxon>
        <taxon>Lophotrochozoa</taxon>
        <taxon>Mollusca</taxon>
        <taxon>Gastropoda</taxon>
        <taxon>Caenogastropoda</taxon>
        <taxon>Architaenioglossa</taxon>
        <taxon>Ampullarioidea</taxon>
        <taxon>Ampullariidae</taxon>
        <taxon>Pomacea</taxon>
    </lineage>
</organism>
<dbReference type="STRING" id="400727.A0A2T7PWI3"/>
<dbReference type="GO" id="GO:0003924">
    <property type="term" value="F:GTPase activity"/>
    <property type="evidence" value="ECO:0007669"/>
    <property type="project" value="InterPro"/>
</dbReference>
<evidence type="ECO:0000313" key="4">
    <source>
        <dbReference type="EMBL" id="PVD37748.1"/>
    </source>
</evidence>
<sequence length="239" mass="25543">MSGRPNSGQGAASGGDGQAGKSSRNKQAKLVLLGDQGVGKSSIALRFVRGEFHENHEATIGAAFLTQTVNVGQGSIKLDIWDTAGQERYHSLAPMYYRGAAAAVVVYDINNANTFTRALAWVKELRQQTTNSVLIVLAGNKADLASEHRAVPVEEGRSFAEENGLVFAEVSAKTGMAVQEVFMTIVILKLSSLNKCSTTRDSLAAHKLSRKAEDGVAEGTQKDRVRLSGRDEEGSSCRC</sequence>
<dbReference type="NCBIfam" id="TIGR00231">
    <property type="entry name" value="small_GTP"/>
    <property type="match status" value="1"/>
</dbReference>
<feature type="region of interest" description="Disordered" evidence="3">
    <location>
        <begin position="213"/>
        <end position="239"/>
    </location>
</feature>
<dbReference type="InterPro" id="IPR001806">
    <property type="entry name" value="Small_GTPase"/>
</dbReference>
<name>A0A2T7PWI3_POMCA</name>
<protein>
    <submittedName>
        <fullName evidence="4">Uncharacterized protein</fullName>
    </submittedName>
</protein>
<dbReference type="SUPFAM" id="SSF52540">
    <property type="entry name" value="P-loop containing nucleoside triphosphate hydrolases"/>
    <property type="match status" value="1"/>
</dbReference>
<dbReference type="SMART" id="SM00173">
    <property type="entry name" value="RAS"/>
    <property type="match status" value="1"/>
</dbReference>
<accession>A0A2T7PWI3</accession>
<dbReference type="SMART" id="SM00176">
    <property type="entry name" value="RAN"/>
    <property type="match status" value="1"/>
</dbReference>
<reference evidence="4 5" key="1">
    <citation type="submission" date="2018-04" db="EMBL/GenBank/DDBJ databases">
        <title>The genome of golden apple snail Pomacea canaliculata provides insight into stress tolerance and invasive adaptation.</title>
        <authorList>
            <person name="Liu C."/>
            <person name="Liu B."/>
            <person name="Ren Y."/>
            <person name="Zhang Y."/>
            <person name="Wang H."/>
            <person name="Li S."/>
            <person name="Jiang F."/>
            <person name="Yin L."/>
            <person name="Zhang G."/>
            <person name="Qian W."/>
            <person name="Fan W."/>
        </authorList>
    </citation>
    <scope>NUCLEOTIDE SEQUENCE [LARGE SCALE GENOMIC DNA]</scope>
    <source>
        <strain evidence="4">SZHN2017</strain>
        <tissue evidence="4">Muscle</tissue>
    </source>
</reference>
<dbReference type="InterPro" id="IPR005225">
    <property type="entry name" value="Small_GTP-bd"/>
</dbReference>
<dbReference type="GO" id="GO:0005525">
    <property type="term" value="F:GTP binding"/>
    <property type="evidence" value="ECO:0007669"/>
    <property type="project" value="InterPro"/>
</dbReference>
<dbReference type="Proteomes" id="UP000245119">
    <property type="component" value="Linkage Group LG1"/>
</dbReference>
<proteinExistence type="inferred from homology"/>
<dbReference type="AlphaFoldDB" id="A0A2T7PWI3"/>
<dbReference type="EMBL" id="PZQS01000001">
    <property type="protein sequence ID" value="PVD37748.1"/>
    <property type="molecule type" value="Genomic_DNA"/>
</dbReference>
<evidence type="ECO:0000313" key="5">
    <source>
        <dbReference type="Proteomes" id="UP000245119"/>
    </source>
</evidence>
<dbReference type="PROSITE" id="PS51419">
    <property type="entry name" value="RAB"/>
    <property type="match status" value="1"/>
</dbReference>
<dbReference type="InterPro" id="IPR027417">
    <property type="entry name" value="P-loop_NTPase"/>
</dbReference>
<dbReference type="CDD" id="cd01860">
    <property type="entry name" value="Rab5_related"/>
    <property type="match status" value="1"/>
</dbReference>
<dbReference type="PRINTS" id="PR00449">
    <property type="entry name" value="RASTRNSFRMNG"/>
</dbReference>
<gene>
    <name evidence="4" type="ORF">C0Q70_00349</name>
</gene>
<dbReference type="Pfam" id="PF00071">
    <property type="entry name" value="Ras"/>
    <property type="match status" value="1"/>
</dbReference>
<dbReference type="SMART" id="SM00174">
    <property type="entry name" value="RHO"/>
    <property type="match status" value="1"/>
</dbReference>
<evidence type="ECO:0000256" key="3">
    <source>
        <dbReference type="SAM" id="MobiDB-lite"/>
    </source>
</evidence>
<dbReference type="FunFam" id="3.40.50.300:FF:000823">
    <property type="entry name" value="Small GTPase RAB, putative"/>
    <property type="match status" value="1"/>
</dbReference>
<dbReference type="PROSITE" id="PS51420">
    <property type="entry name" value="RHO"/>
    <property type="match status" value="1"/>
</dbReference>
<dbReference type="Gene3D" id="3.40.50.300">
    <property type="entry name" value="P-loop containing nucleotide triphosphate hydrolases"/>
    <property type="match status" value="1"/>
</dbReference>
<keyword evidence="2" id="KW-0547">Nucleotide-binding</keyword>
<dbReference type="SMART" id="SM00175">
    <property type="entry name" value="RAB"/>
    <property type="match status" value="1"/>
</dbReference>
<dbReference type="OrthoDB" id="63533at2759"/>
<feature type="region of interest" description="Disordered" evidence="3">
    <location>
        <begin position="1"/>
        <end position="25"/>
    </location>
</feature>
<dbReference type="PROSITE" id="PS51421">
    <property type="entry name" value="RAS"/>
    <property type="match status" value="1"/>
</dbReference>
<dbReference type="PANTHER" id="PTHR47978">
    <property type="match status" value="1"/>
</dbReference>
<comment type="similarity">
    <text evidence="1">Belongs to the small GTPase superfamily. Rab family.</text>
</comment>
<evidence type="ECO:0000256" key="1">
    <source>
        <dbReference type="ARBA" id="ARBA00006270"/>
    </source>
</evidence>
<keyword evidence="5" id="KW-1185">Reference proteome</keyword>
<comment type="caution">
    <text evidence="4">The sequence shown here is derived from an EMBL/GenBank/DDBJ whole genome shotgun (WGS) entry which is preliminary data.</text>
</comment>
<evidence type="ECO:0000256" key="2">
    <source>
        <dbReference type="ARBA" id="ARBA00022741"/>
    </source>
</evidence>